<dbReference type="EMBL" id="JSVC01000013">
    <property type="protein sequence ID" value="KIC94305.1"/>
    <property type="molecule type" value="Genomic_DNA"/>
</dbReference>
<dbReference type="InterPro" id="IPR025975">
    <property type="entry name" value="Polysacc_lyase"/>
</dbReference>
<dbReference type="InterPro" id="IPR035986">
    <property type="entry name" value="PKD_dom_sf"/>
</dbReference>
<sequence length="654" mass="69303">MTKPAPQKLAGRIIAFAVLMGSGIIAKAQTGVVLQSSFESSNLLTGGFQVKEGCCSYSMTQSTAQKRSGSSSMRVELRKSDPDAQYGGKRAELTHNNSSSQSGINANLRWWKFSAFLPKASYSVDQVPEAIVQWHDKNPNTSTSPPLSLQVVNGRWTINIRYSLTNYTTNPNYVDKVYDMGAVAYDTWNDWVFYYDPQYTSNGRVKAWHNGKLVMDYTGPCHINGSWFPYFKVGIYKWIWSGGNYQGKLSTSTLRAFYIDDVKIADKTATEASMVGTTSSTGQAPVANAGSDVNVTLPTNSANLTGSLSKDPDGSISTYRWSQVSGPSTSTIGTATTVGTKVSNLVKGVYVYRLTVTDNSGNTDTDDVTVNVSTTTSTTNQAPTVSAGTAKTLTLPTNAVSLAGTASDADGSIASYRWAQASGPSTATFSSTTAATVTVSKLVAGTYAFRLTATDNKGATAASNVSVVVKASGGNQLPVVDAGVAKTVTLPTNTVQLVSTSSDPDGTIAKYVWSQVSGPNKATFNNTAWKAPILSNLVAGTYQFKLTVTDDKGGVSSDVTTVTVKAATSTASTLTVNPSPVYTTMTMTLNNSLTGSATVSIYSSTGTRVHYSSISKTGTTFSKSYNLSTLPAGYYTLSVYFANKPAITKKFQVL</sequence>
<dbReference type="Pfam" id="PF14099">
    <property type="entry name" value="Polysacc_lyase"/>
    <property type="match status" value="1"/>
</dbReference>
<dbReference type="OrthoDB" id="9805017at2"/>
<evidence type="ECO:0000313" key="3">
    <source>
        <dbReference type="EMBL" id="KIC94305.1"/>
    </source>
</evidence>
<feature type="region of interest" description="Disordered" evidence="1">
    <location>
        <begin position="65"/>
        <end position="101"/>
    </location>
</feature>
<dbReference type="Pfam" id="PF22352">
    <property type="entry name" value="K319L-like_PKD"/>
    <property type="match status" value="3"/>
</dbReference>
<evidence type="ECO:0000313" key="4">
    <source>
        <dbReference type="Proteomes" id="UP000031408"/>
    </source>
</evidence>
<dbReference type="Gene3D" id="2.60.40.10">
    <property type="entry name" value="Immunoglobulins"/>
    <property type="match status" value="3"/>
</dbReference>
<dbReference type="AlphaFoldDB" id="A0A0C1IJD0"/>
<proteinExistence type="predicted"/>
<dbReference type="SMART" id="SM00089">
    <property type="entry name" value="PKD"/>
    <property type="match status" value="3"/>
</dbReference>
<dbReference type="STRING" id="1349421.OI18_11760"/>
<dbReference type="Pfam" id="PF18962">
    <property type="entry name" value="Por_Secre_tail"/>
    <property type="match status" value="1"/>
</dbReference>
<evidence type="ECO:0000256" key="1">
    <source>
        <dbReference type="SAM" id="MobiDB-lite"/>
    </source>
</evidence>
<name>A0A0C1IJD0_9BACT</name>
<reference evidence="3 4" key="1">
    <citation type="submission" date="2014-11" db="EMBL/GenBank/DDBJ databases">
        <title>Genome sequence of Flavihumibacter solisilvae 3-3.</title>
        <authorList>
            <person name="Zhou G."/>
            <person name="Li M."/>
            <person name="Wang G."/>
        </authorList>
    </citation>
    <scope>NUCLEOTIDE SEQUENCE [LARGE SCALE GENOMIC DNA]</scope>
    <source>
        <strain evidence="3 4">3-3</strain>
    </source>
</reference>
<organism evidence="3 4">
    <name type="scientific">Flavihumibacter solisilvae</name>
    <dbReference type="NCBI Taxonomy" id="1349421"/>
    <lineage>
        <taxon>Bacteria</taxon>
        <taxon>Pseudomonadati</taxon>
        <taxon>Bacteroidota</taxon>
        <taxon>Chitinophagia</taxon>
        <taxon>Chitinophagales</taxon>
        <taxon>Chitinophagaceae</taxon>
        <taxon>Flavihumibacter</taxon>
    </lineage>
</organism>
<gene>
    <name evidence="3" type="ORF">OI18_11760</name>
</gene>
<dbReference type="PANTHER" id="PTHR46182">
    <property type="entry name" value="FI19480P1"/>
    <property type="match status" value="1"/>
</dbReference>
<dbReference type="InterPro" id="IPR022409">
    <property type="entry name" value="PKD/Chitinase_dom"/>
</dbReference>
<accession>A0A0C1IJD0</accession>
<dbReference type="InterPro" id="IPR029865">
    <property type="entry name" value="KIAA0319-like"/>
</dbReference>
<dbReference type="GO" id="GO:0031410">
    <property type="term" value="C:cytoplasmic vesicle"/>
    <property type="evidence" value="ECO:0007669"/>
    <property type="project" value="TreeGrafter"/>
</dbReference>
<dbReference type="CDD" id="cd00146">
    <property type="entry name" value="PKD"/>
    <property type="match status" value="2"/>
</dbReference>
<dbReference type="Gene3D" id="2.60.120.200">
    <property type="match status" value="1"/>
</dbReference>
<dbReference type="InterPro" id="IPR026444">
    <property type="entry name" value="Secre_tail"/>
</dbReference>
<keyword evidence="4" id="KW-1185">Reference proteome</keyword>
<evidence type="ECO:0000259" key="2">
    <source>
        <dbReference type="PROSITE" id="PS50093"/>
    </source>
</evidence>
<feature type="domain" description="PKD" evidence="2">
    <location>
        <begin position="411"/>
        <end position="476"/>
    </location>
</feature>
<protein>
    <recommendedName>
        <fullName evidence="2">PKD domain-containing protein</fullName>
    </recommendedName>
</protein>
<dbReference type="SUPFAM" id="SSF49299">
    <property type="entry name" value="PKD domain"/>
    <property type="match status" value="3"/>
</dbReference>
<dbReference type="PROSITE" id="PS50093">
    <property type="entry name" value="PKD"/>
    <property type="match status" value="1"/>
</dbReference>
<comment type="caution">
    <text evidence="3">The sequence shown here is derived from an EMBL/GenBank/DDBJ whole genome shotgun (WGS) entry which is preliminary data.</text>
</comment>
<dbReference type="Proteomes" id="UP000031408">
    <property type="component" value="Unassembled WGS sequence"/>
</dbReference>
<dbReference type="FunFam" id="2.60.40.10:FF:000257">
    <property type="entry name" value="Dyslexia-associated protein KIAA0319-like"/>
    <property type="match status" value="2"/>
</dbReference>
<dbReference type="InterPro" id="IPR000601">
    <property type="entry name" value="PKD_dom"/>
</dbReference>
<dbReference type="GO" id="GO:0016020">
    <property type="term" value="C:membrane"/>
    <property type="evidence" value="ECO:0007669"/>
    <property type="project" value="TreeGrafter"/>
</dbReference>
<dbReference type="RefSeq" id="WP_039140061.1">
    <property type="nucleotide sequence ID" value="NZ_JSVC01000013.1"/>
</dbReference>
<dbReference type="InterPro" id="IPR013783">
    <property type="entry name" value="Ig-like_fold"/>
</dbReference>
<dbReference type="PANTHER" id="PTHR46182:SF2">
    <property type="entry name" value="FI19480P1"/>
    <property type="match status" value="1"/>
</dbReference>